<evidence type="ECO:0000256" key="11">
    <source>
        <dbReference type="SAM" id="MobiDB-lite"/>
    </source>
</evidence>
<keyword evidence="6" id="KW-0378">Hydrolase</keyword>
<organism evidence="13 14">
    <name type="scientific">Mycena sanguinolenta</name>
    <dbReference type="NCBI Taxonomy" id="230812"/>
    <lineage>
        <taxon>Eukaryota</taxon>
        <taxon>Fungi</taxon>
        <taxon>Dikarya</taxon>
        <taxon>Basidiomycota</taxon>
        <taxon>Agaricomycotina</taxon>
        <taxon>Agaricomycetes</taxon>
        <taxon>Agaricomycetidae</taxon>
        <taxon>Agaricales</taxon>
        <taxon>Marasmiineae</taxon>
        <taxon>Mycenaceae</taxon>
        <taxon>Mycena</taxon>
    </lineage>
</organism>
<name>A0A8H7CIJ8_9AGAR</name>
<protein>
    <recommendedName>
        <fullName evidence="3">RNA helicase</fullName>
        <ecNumber evidence="3">3.6.4.13</ecNumber>
    </recommendedName>
</protein>
<keyword evidence="7 13" id="KW-0347">Helicase</keyword>
<keyword evidence="5" id="KW-0547">Nucleotide-binding</keyword>
<feature type="domain" description="C2H2-type" evidence="12">
    <location>
        <begin position="66"/>
        <end position="88"/>
    </location>
</feature>
<evidence type="ECO:0000256" key="8">
    <source>
        <dbReference type="ARBA" id="ARBA00022840"/>
    </source>
</evidence>
<accession>A0A8H7CIJ8</accession>
<dbReference type="InterPro" id="IPR041679">
    <property type="entry name" value="DNA2/NAM7-like_C"/>
</dbReference>
<evidence type="ECO:0000256" key="9">
    <source>
        <dbReference type="ARBA" id="ARBA00023158"/>
    </source>
</evidence>
<dbReference type="EC" id="3.6.4.13" evidence="3"/>
<feature type="compositionally biased region" description="Basic and acidic residues" evidence="11">
    <location>
        <begin position="1036"/>
        <end position="1049"/>
    </location>
</feature>
<dbReference type="InterPro" id="IPR013087">
    <property type="entry name" value="Znf_C2H2_type"/>
</dbReference>
<dbReference type="Gene3D" id="3.40.50.300">
    <property type="entry name" value="P-loop containing nucleotide triphosphate hydrolases"/>
    <property type="match status" value="2"/>
</dbReference>
<dbReference type="PROSITE" id="PS00028">
    <property type="entry name" value="ZINC_FINGER_C2H2_1"/>
    <property type="match status" value="1"/>
</dbReference>
<dbReference type="InterPro" id="IPR027417">
    <property type="entry name" value="P-loop_NTPase"/>
</dbReference>
<evidence type="ECO:0000256" key="6">
    <source>
        <dbReference type="ARBA" id="ARBA00022801"/>
    </source>
</evidence>
<dbReference type="CDD" id="cd18808">
    <property type="entry name" value="SF1_C_Upf1"/>
    <property type="match status" value="1"/>
</dbReference>
<dbReference type="Proteomes" id="UP000623467">
    <property type="component" value="Unassembled WGS sequence"/>
</dbReference>
<keyword evidence="14" id="KW-1185">Reference proteome</keyword>
<sequence length="1055" mass="118193">MATRFPLKWGHEASTLTRKAFKLQDRPNQRLQLSFLIMPPTVCPLLLSSGVCDNPSCSHRHNVSSCDICGLVFASPVEYAQHVATRQHIAKARGQSGDILFCSPCKKYVPGTKHWALHIASTRHKKRAKQEGLSADADPEEVETVPGHTLCATCGKHIQDKYWDRHQSNNKHLARERFVSFRTALDEAERDKNGLSIVGNFDMGIVDGTAAKSGITIHPTIENTTPSSKISIISMTLASDKGSRTNSPFSVEHDPNRTIGYRTKYSFTVVFRQNHNGRAENRLEILFEDLQLRKRFIIARILRVVVGNRSDHESLRPVAPYKPRKRTARQPETNVVEGILPPSLKAVPYVVPLPKAPIPTNLASALSTGNTTSIVANLRRVFLPPVLDSNTYARHFKHLLWIEEFRMERDLEHYDIPNAKLSTSNHYHILDVPGLAEKRPSVLVGDRILIQKHGASNPGHWFEGGVHFVRKEEVGLRLHSSFRASPADRFIVRFKLNRYPLRRQHLALGTEYSEDRVLFPLPSHVPTVPYPTQTSARLKVFNPLIAVNAPQLQAVVSIVKRPPGSVPFVVFGPPGTGKTVTMVEAIRQLLAADPKARILACAPSNSAADLIATRLKSLNTDELFRFYAPSRNREQVPLELLDYTHEKADERGTSQRDNEHAEKRHFSVPPLSRMTRFRVIVLTCVSASVVSGIGMPRGHFTHIFCDEAGQATEAEAMIAIKTMADSKTNIVLSGDPKQLGPIIRSTIAREFGFETSYIERLMQREIYDEQRGYGKSVVKLVKNFRSHNAILKFPNERFYKGELQQCGDPKVINAYIDSPLLPKKTFPVIFHAISGKDDREASSPSFFNIDEVSQVKQYIQKLRADRRFRITDNDIGVITPYHAQCLKIRTALRAVADSVKVGSVEEFQGQASIHIVCGFREWPLMVLSSVQERRVIIISTVRSSREFVEYDLRHTLGFVANPRRFNVAVTRAQALLIVVGDPNVLSLDPLWRAFLNYVYLGGGWTGGEISWDPHNPVSEAGGYDVIARATAEQGHERVHAKDGGVDDRGGGCGRW</sequence>
<evidence type="ECO:0000259" key="12">
    <source>
        <dbReference type="PROSITE" id="PS00028"/>
    </source>
</evidence>
<comment type="similarity">
    <text evidence="2">Belongs to the DNA2/NAM7 helicase family. SDE3 subfamily.</text>
</comment>
<keyword evidence="4" id="KW-0963">Cytoplasm</keyword>
<proteinExistence type="inferred from homology"/>
<dbReference type="InterPro" id="IPR026122">
    <property type="entry name" value="MOV-10/SDE3_DEXXQ/H-box"/>
</dbReference>
<dbReference type="CDD" id="cd18038">
    <property type="entry name" value="DEXXQc_Helz-like"/>
    <property type="match status" value="1"/>
</dbReference>
<dbReference type="GO" id="GO:0016787">
    <property type="term" value="F:hydrolase activity"/>
    <property type="evidence" value="ECO:0007669"/>
    <property type="project" value="UniProtKB-KW"/>
</dbReference>
<evidence type="ECO:0000256" key="4">
    <source>
        <dbReference type="ARBA" id="ARBA00022490"/>
    </source>
</evidence>
<comment type="catalytic activity">
    <reaction evidence="10">
        <text>ATP + H2O = ADP + phosphate + H(+)</text>
        <dbReference type="Rhea" id="RHEA:13065"/>
        <dbReference type="ChEBI" id="CHEBI:15377"/>
        <dbReference type="ChEBI" id="CHEBI:15378"/>
        <dbReference type="ChEBI" id="CHEBI:30616"/>
        <dbReference type="ChEBI" id="CHEBI:43474"/>
        <dbReference type="ChEBI" id="CHEBI:456216"/>
        <dbReference type="EC" id="3.6.4.13"/>
    </reaction>
</comment>
<dbReference type="GO" id="GO:0005737">
    <property type="term" value="C:cytoplasm"/>
    <property type="evidence" value="ECO:0007669"/>
    <property type="project" value="UniProtKB-SubCell"/>
</dbReference>
<dbReference type="GO" id="GO:0005524">
    <property type="term" value="F:ATP binding"/>
    <property type="evidence" value="ECO:0007669"/>
    <property type="project" value="UniProtKB-KW"/>
</dbReference>
<comment type="subcellular location">
    <subcellularLocation>
        <location evidence="1">Cytoplasm</location>
    </subcellularLocation>
</comment>
<dbReference type="SUPFAM" id="SSF52540">
    <property type="entry name" value="P-loop containing nucleoside triphosphate hydrolases"/>
    <property type="match status" value="1"/>
</dbReference>
<feature type="region of interest" description="Disordered" evidence="11">
    <location>
        <begin position="1036"/>
        <end position="1055"/>
    </location>
</feature>
<evidence type="ECO:0000256" key="5">
    <source>
        <dbReference type="ARBA" id="ARBA00022741"/>
    </source>
</evidence>
<dbReference type="InterPro" id="IPR047187">
    <property type="entry name" value="SF1_C_Upf1"/>
</dbReference>
<dbReference type="Pfam" id="PF12874">
    <property type="entry name" value="zf-met"/>
    <property type="match status" value="1"/>
</dbReference>
<dbReference type="PANTHER" id="PTHR45418">
    <property type="entry name" value="CANCER/TESTIS ANTIGEN 55"/>
    <property type="match status" value="1"/>
</dbReference>
<dbReference type="OrthoDB" id="6513042at2759"/>
<evidence type="ECO:0000256" key="1">
    <source>
        <dbReference type="ARBA" id="ARBA00004496"/>
    </source>
</evidence>
<comment type="caution">
    <text evidence="13">The sequence shown here is derived from an EMBL/GenBank/DDBJ whole genome shotgun (WGS) entry which is preliminary data.</text>
</comment>
<dbReference type="PANTHER" id="PTHR45418:SF1">
    <property type="entry name" value="CANCER_TESTIS ANTIGEN 55"/>
    <property type="match status" value="1"/>
</dbReference>
<dbReference type="Pfam" id="PF13086">
    <property type="entry name" value="AAA_11"/>
    <property type="match status" value="2"/>
</dbReference>
<evidence type="ECO:0000256" key="2">
    <source>
        <dbReference type="ARBA" id="ARBA00005601"/>
    </source>
</evidence>
<dbReference type="GO" id="GO:0031047">
    <property type="term" value="P:regulatory ncRNA-mediated gene silencing"/>
    <property type="evidence" value="ECO:0007669"/>
    <property type="project" value="UniProtKB-KW"/>
</dbReference>
<evidence type="ECO:0000313" key="14">
    <source>
        <dbReference type="Proteomes" id="UP000623467"/>
    </source>
</evidence>
<dbReference type="GO" id="GO:0032574">
    <property type="term" value="F:5'-3' RNA helicase activity"/>
    <property type="evidence" value="ECO:0007669"/>
    <property type="project" value="InterPro"/>
</dbReference>
<evidence type="ECO:0000313" key="13">
    <source>
        <dbReference type="EMBL" id="KAF7338770.1"/>
    </source>
</evidence>
<gene>
    <name evidence="13" type="ORF">MSAN_02199500</name>
</gene>
<reference evidence="13" key="1">
    <citation type="submission" date="2020-05" db="EMBL/GenBank/DDBJ databases">
        <title>Mycena genomes resolve the evolution of fungal bioluminescence.</title>
        <authorList>
            <person name="Tsai I.J."/>
        </authorList>
    </citation>
    <scope>NUCLEOTIDE SEQUENCE</scope>
    <source>
        <strain evidence="13">160909Yilan</strain>
    </source>
</reference>
<dbReference type="InterPro" id="IPR049080">
    <property type="entry name" value="MOV-10-like_beta-barrel"/>
</dbReference>
<keyword evidence="9" id="KW-0943">RNA-mediated gene silencing</keyword>
<keyword evidence="8" id="KW-0067">ATP-binding</keyword>
<dbReference type="AlphaFoldDB" id="A0A8H7CIJ8"/>
<dbReference type="GO" id="GO:0003723">
    <property type="term" value="F:RNA binding"/>
    <property type="evidence" value="ECO:0007669"/>
    <property type="project" value="InterPro"/>
</dbReference>
<dbReference type="InterPro" id="IPR041677">
    <property type="entry name" value="DNA2/NAM7_AAA_11"/>
</dbReference>
<dbReference type="EMBL" id="JACAZH010000032">
    <property type="protein sequence ID" value="KAF7338770.1"/>
    <property type="molecule type" value="Genomic_DNA"/>
</dbReference>
<evidence type="ECO:0000256" key="3">
    <source>
        <dbReference type="ARBA" id="ARBA00012552"/>
    </source>
</evidence>
<dbReference type="Pfam" id="PF21634">
    <property type="entry name" value="MOV-10_beta-barrel"/>
    <property type="match status" value="1"/>
</dbReference>
<evidence type="ECO:0000256" key="10">
    <source>
        <dbReference type="ARBA" id="ARBA00047984"/>
    </source>
</evidence>
<evidence type="ECO:0000256" key="7">
    <source>
        <dbReference type="ARBA" id="ARBA00022806"/>
    </source>
</evidence>
<dbReference type="Pfam" id="PF13087">
    <property type="entry name" value="AAA_12"/>
    <property type="match status" value="2"/>
</dbReference>